<dbReference type="GO" id="GO:0017128">
    <property type="term" value="F:phospholipid scramblase activity"/>
    <property type="evidence" value="ECO:0007669"/>
    <property type="project" value="InterPro"/>
</dbReference>
<dbReference type="SUPFAM" id="SSF54518">
    <property type="entry name" value="Tubby C-terminal domain-like"/>
    <property type="match status" value="1"/>
</dbReference>
<dbReference type="GeneTree" id="ENSGT00940000166503"/>
<evidence type="ECO:0000256" key="1">
    <source>
        <dbReference type="ARBA" id="ARBA00005350"/>
    </source>
</evidence>
<keyword evidence="2" id="KW-0449">Lipoprotein</keyword>
<name>H2ZPC6_CIOSA</name>
<reference evidence="3" key="3">
    <citation type="submission" date="2025-09" db="UniProtKB">
        <authorList>
            <consortium name="Ensembl"/>
        </authorList>
    </citation>
    <scope>IDENTIFICATION</scope>
</reference>
<keyword evidence="4" id="KW-1185">Reference proteome</keyword>
<dbReference type="InterPro" id="IPR005552">
    <property type="entry name" value="Scramblase"/>
</dbReference>
<dbReference type="Pfam" id="PF03803">
    <property type="entry name" value="Scramblase"/>
    <property type="match status" value="1"/>
</dbReference>
<dbReference type="Proteomes" id="UP000007875">
    <property type="component" value="Unassembled WGS sequence"/>
</dbReference>
<dbReference type="InterPro" id="IPR025659">
    <property type="entry name" value="Tubby-like_C"/>
</dbReference>
<comment type="similarity">
    <text evidence="1 2">Belongs to the phospholipid scramblase family.</text>
</comment>
<accession>H2ZPC6</accession>
<dbReference type="GO" id="GO:0005886">
    <property type="term" value="C:plasma membrane"/>
    <property type="evidence" value="ECO:0007669"/>
    <property type="project" value="TreeGrafter"/>
</dbReference>
<sequence>MAQQQQQQQWMQMPQSIPGCPPGLEYFTQLDQVLVHQQIELFEVLTSIETKNRFVIKNSLGQQCYYAYEESGLCMRICCGPNRGFVMHVVDNAGREVIRMTREFKCCAGCCWCANNNHCAFHITVESPVGTHIGTIKQAQSCWIPNYTILDENDKAIFKIEGPCCVCQGPCCTCDFPFNIKTIDGAETTVGSVTKQWSGLGREMFTDATNFSVTFPKDLDVKLKAVLLGATFLIDIMFFERNNN</sequence>
<dbReference type="FunCoup" id="H2ZPC6">
    <property type="interactions" value="7"/>
</dbReference>
<evidence type="ECO:0000313" key="3">
    <source>
        <dbReference type="Ensembl" id="ENSCSAVP00000019442.1"/>
    </source>
</evidence>
<dbReference type="eggNOG" id="KOG0621">
    <property type="taxonomic scope" value="Eukaryota"/>
</dbReference>
<dbReference type="AlphaFoldDB" id="H2ZPC6"/>
<proteinExistence type="inferred from homology"/>
<evidence type="ECO:0000256" key="2">
    <source>
        <dbReference type="RuleBase" id="RU363116"/>
    </source>
</evidence>
<dbReference type="PANTHER" id="PTHR23248:SF63">
    <property type="entry name" value="PHOSPHOLIPID SCRAMBLASE"/>
    <property type="match status" value="1"/>
</dbReference>
<dbReference type="PANTHER" id="PTHR23248">
    <property type="entry name" value="PHOSPHOLIPID SCRAMBLASE-RELATED"/>
    <property type="match status" value="1"/>
</dbReference>
<protein>
    <recommendedName>
        <fullName evidence="2">Phospholipid scramblase</fullName>
    </recommendedName>
</protein>
<organism evidence="3 4">
    <name type="scientific">Ciona savignyi</name>
    <name type="common">Pacific transparent sea squirt</name>
    <dbReference type="NCBI Taxonomy" id="51511"/>
    <lineage>
        <taxon>Eukaryota</taxon>
        <taxon>Metazoa</taxon>
        <taxon>Chordata</taxon>
        <taxon>Tunicata</taxon>
        <taxon>Ascidiacea</taxon>
        <taxon>Phlebobranchia</taxon>
        <taxon>Cionidae</taxon>
        <taxon>Ciona</taxon>
    </lineage>
</organism>
<reference evidence="3" key="2">
    <citation type="submission" date="2025-08" db="UniProtKB">
        <authorList>
            <consortium name="Ensembl"/>
        </authorList>
    </citation>
    <scope>IDENTIFICATION</scope>
</reference>
<reference evidence="4" key="1">
    <citation type="submission" date="2003-08" db="EMBL/GenBank/DDBJ databases">
        <authorList>
            <person name="Birren B."/>
            <person name="Nusbaum C."/>
            <person name="Abebe A."/>
            <person name="Abouelleil A."/>
            <person name="Adekoya E."/>
            <person name="Ait-zahra M."/>
            <person name="Allen N."/>
            <person name="Allen T."/>
            <person name="An P."/>
            <person name="Anderson M."/>
            <person name="Anderson S."/>
            <person name="Arachchi H."/>
            <person name="Armbruster J."/>
            <person name="Bachantsang P."/>
            <person name="Baldwin J."/>
            <person name="Barry A."/>
            <person name="Bayul T."/>
            <person name="Blitshsteyn B."/>
            <person name="Bloom T."/>
            <person name="Blye J."/>
            <person name="Boguslavskiy L."/>
            <person name="Borowsky M."/>
            <person name="Boukhgalter B."/>
            <person name="Brunache A."/>
            <person name="Butler J."/>
            <person name="Calixte N."/>
            <person name="Calvo S."/>
            <person name="Camarata J."/>
            <person name="Campo K."/>
            <person name="Chang J."/>
            <person name="Cheshatsang Y."/>
            <person name="Citroen M."/>
            <person name="Collymore A."/>
            <person name="Considine T."/>
            <person name="Cook A."/>
            <person name="Cooke P."/>
            <person name="Corum B."/>
            <person name="Cuomo C."/>
            <person name="David R."/>
            <person name="Dawoe T."/>
            <person name="Degray S."/>
            <person name="Dodge S."/>
            <person name="Dooley K."/>
            <person name="Dorje P."/>
            <person name="Dorjee K."/>
            <person name="Dorris L."/>
            <person name="Duffey N."/>
            <person name="Dupes A."/>
            <person name="Elkins T."/>
            <person name="Engels R."/>
            <person name="Erickson J."/>
            <person name="Farina A."/>
            <person name="Faro S."/>
            <person name="Ferreira P."/>
            <person name="Fischer H."/>
            <person name="Fitzgerald M."/>
            <person name="Foley K."/>
            <person name="Gage D."/>
            <person name="Galagan J."/>
            <person name="Gearin G."/>
            <person name="Gnerre S."/>
            <person name="Gnirke A."/>
            <person name="Goyette A."/>
            <person name="Graham J."/>
            <person name="Grandbois E."/>
            <person name="Gyaltsen K."/>
            <person name="Hafez N."/>
            <person name="Hagopian D."/>
            <person name="Hagos B."/>
            <person name="Hall J."/>
            <person name="Hatcher B."/>
            <person name="Heller A."/>
            <person name="Higgins H."/>
            <person name="Honan T."/>
            <person name="Horn A."/>
            <person name="Houde N."/>
            <person name="Hughes L."/>
            <person name="Hulme W."/>
            <person name="Husby E."/>
            <person name="Iliev I."/>
            <person name="Jaffe D."/>
            <person name="Jones C."/>
            <person name="Kamal M."/>
            <person name="Kamat A."/>
            <person name="Kamvysselis M."/>
            <person name="Karlsson E."/>
            <person name="Kells C."/>
            <person name="Kieu A."/>
            <person name="Kisner P."/>
            <person name="Kodira C."/>
            <person name="Kulbokas E."/>
            <person name="Labutti K."/>
            <person name="Lama D."/>
            <person name="Landers T."/>
            <person name="Leger J."/>
            <person name="Levine S."/>
            <person name="Lewis D."/>
            <person name="Lewis T."/>
            <person name="Lindblad-toh K."/>
            <person name="Liu X."/>
            <person name="Lokyitsang T."/>
            <person name="Lokyitsang Y."/>
            <person name="Lucien O."/>
            <person name="Lui A."/>
            <person name="Ma L.J."/>
            <person name="Mabbitt R."/>
            <person name="Macdonald J."/>
            <person name="Maclean C."/>
            <person name="Major J."/>
            <person name="Manning J."/>
            <person name="Marabella R."/>
            <person name="Maru K."/>
            <person name="Matthews C."/>
            <person name="Mauceli E."/>
            <person name="Mccarthy M."/>
            <person name="Mcdonough S."/>
            <person name="Mcghee T."/>
            <person name="Meldrim J."/>
            <person name="Meneus L."/>
            <person name="Mesirov J."/>
            <person name="Mihalev A."/>
            <person name="Mihova T."/>
            <person name="Mikkelsen T."/>
            <person name="Mlenga V."/>
            <person name="Moru K."/>
            <person name="Mozes J."/>
            <person name="Mulrain L."/>
            <person name="Munson G."/>
            <person name="Naylor J."/>
            <person name="Newes C."/>
            <person name="Nguyen C."/>
            <person name="Nguyen N."/>
            <person name="Nguyen T."/>
            <person name="Nicol R."/>
            <person name="Nielsen C."/>
            <person name="Nizzari M."/>
            <person name="Norbu C."/>
            <person name="Norbu N."/>
            <person name="O'donnell P."/>
            <person name="Okoawo O."/>
            <person name="O'leary S."/>
            <person name="Omotosho B."/>
            <person name="O'neill K."/>
            <person name="Osman S."/>
            <person name="Parker S."/>
            <person name="Perrin D."/>
            <person name="Phunkhang P."/>
            <person name="Piqani B."/>
            <person name="Purcell S."/>
            <person name="Rachupka T."/>
            <person name="Ramasamy U."/>
            <person name="Rameau R."/>
            <person name="Ray V."/>
            <person name="Raymond C."/>
            <person name="Retta R."/>
            <person name="Richardson S."/>
            <person name="Rise C."/>
            <person name="Rodriguez J."/>
            <person name="Rogers J."/>
            <person name="Rogov P."/>
            <person name="Rutman M."/>
            <person name="Schupbach R."/>
            <person name="Seaman C."/>
            <person name="Settipalli S."/>
            <person name="Sharpe T."/>
            <person name="Sheridan J."/>
            <person name="Sherpa N."/>
            <person name="Shi J."/>
            <person name="Smirnov S."/>
            <person name="Smith C."/>
            <person name="Sougnez C."/>
            <person name="Spencer B."/>
            <person name="Stalker J."/>
            <person name="Stange-thomann N."/>
            <person name="Stavropoulos S."/>
            <person name="Stetson K."/>
            <person name="Stone C."/>
            <person name="Stone S."/>
            <person name="Stubbs M."/>
            <person name="Talamas J."/>
            <person name="Tchuinga P."/>
            <person name="Tenzing P."/>
            <person name="Tesfaye S."/>
            <person name="Theodore J."/>
            <person name="Thoulutsang Y."/>
            <person name="Topham K."/>
            <person name="Towey S."/>
            <person name="Tsamla T."/>
            <person name="Tsomo N."/>
            <person name="Vallee D."/>
            <person name="Vassiliev H."/>
            <person name="Venkataraman V."/>
            <person name="Vinson J."/>
            <person name="Vo A."/>
            <person name="Wade C."/>
            <person name="Wang S."/>
            <person name="Wangchuk T."/>
            <person name="Wangdi T."/>
            <person name="Whittaker C."/>
            <person name="Wilkinson J."/>
            <person name="Wu Y."/>
            <person name="Wyman D."/>
            <person name="Yadav S."/>
            <person name="Yang S."/>
            <person name="Yang X."/>
            <person name="Yeager S."/>
            <person name="Yee E."/>
            <person name="Young G."/>
            <person name="Zainoun J."/>
            <person name="Zembeck L."/>
            <person name="Zimmer A."/>
            <person name="Zody M."/>
            <person name="Lander E."/>
        </authorList>
    </citation>
    <scope>NUCLEOTIDE SEQUENCE [LARGE SCALE GENOMIC DNA]</scope>
</reference>
<dbReference type="InParanoid" id="H2ZPC6"/>
<evidence type="ECO:0000313" key="4">
    <source>
        <dbReference type="Proteomes" id="UP000007875"/>
    </source>
</evidence>
<comment type="function">
    <text evidence="2">May mediate accelerated ATP-independent bidirectional transbilayer migration of phospholipids upon binding calcium ions that results in a loss of phospholipid asymmetry in the plasma membrane.</text>
</comment>
<dbReference type="Ensembl" id="ENSCSAVT00000019652.1">
    <property type="protein sequence ID" value="ENSCSAVP00000019442.1"/>
    <property type="gene ID" value="ENSCSAVG00000011399.1"/>
</dbReference>
<keyword evidence="2" id="KW-0564">Palmitate</keyword>
<dbReference type="OMA" id="YEETDIC"/>
<comment type="cofactor">
    <cofactor evidence="2">
        <name>Ca(2+)</name>
        <dbReference type="ChEBI" id="CHEBI:29108"/>
    </cofactor>
</comment>
<keyword evidence="2" id="KW-0106">Calcium</keyword>